<dbReference type="WBParaSite" id="ACRNAN_Path_818.g3112.t1">
    <property type="protein sequence ID" value="ACRNAN_Path_818.g3112.t1"/>
    <property type="gene ID" value="ACRNAN_Path_818.g3112"/>
</dbReference>
<reference evidence="11" key="1">
    <citation type="submission" date="2022-11" db="UniProtKB">
        <authorList>
            <consortium name="WormBaseParasite"/>
        </authorList>
    </citation>
    <scope>IDENTIFICATION</scope>
</reference>
<evidence type="ECO:0000256" key="1">
    <source>
        <dbReference type="ARBA" id="ARBA00022692"/>
    </source>
</evidence>
<dbReference type="PANTHER" id="PTHR12883:SF0">
    <property type="entry name" value="PAT COMPLEX SUBUNIT CCDC47"/>
    <property type="match status" value="1"/>
</dbReference>
<comment type="subcellular location">
    <subcellularLocation>
        <location evidence="4">Rough endoplasmic reticulum membrane</location>
        <topology evidence="4">Single-pass type I membrane protein</topology>
    </subcellularLocation>
</comment>
<dbReference type="PANTHER" id="PTHR12883">
    <property type="entry name" value="ADIPOCYTE-SPECIFIC PROTEIN 4-RELATED"/>
    <property type="match status" value="1"/>
</dbReference>
<feature type="compositionally biased region" description="Basic residues" evidence="8">
    <location>
        <begin position="430"/>
        <end position="446"/>
    </location>
</feature>
<feature type="signal peptide" evidence="9">
    <location>
        <begin position="1"/>
        <end position="19"/>
    </location>
</feature>
<feature type="chain" id="PRO_5037317785" description="PAT complex subunit CCDC47" evidence="9">
    <location>
        <begin position="20"/>
        <end position="446"/>
    </location>
</feature>
<keyword evidence="3" id="KW-0472">Membrane</keyword>
<evidence type="ECO:0000256" key="8">
    <source>
        <dbReference type="SAM" id="MobiDB-lite"/>
    </source>
</evidence>
<evidence type="ECO:0000313" key="10">
    <source>
        <dbReference type="Proteomes" id="UP000887540"/>
    </source>
</evidence>
<evidence type="ECO:0000256" key="6">
    <source>
        <dbReference type="ARBA" id="ARBA00034875"/>
    </source>
</evidence>
<name>A0A914CDD3_9BILA</name>
<dbReference type="GO" id="GO:0032469">
    <property type="term" value="P:endoplasmic reticulum calcium ion homeostasis"/>
    <property type="evidence" value="ECO:0007669"/>
    <property type="project" value="InterPro"/>
</dbReference>
<evidence type="ECO:0000256" key="2">
    <source>
        <dbReference type="ARBA" id="ARBA00022989"/>
    </source>
</evidence>
<organism evidence="10 11">
    <name type="scientific">Acrobeloides nanus</name>
    <dbReference type="NCBI Taxonomy" id="290746"/>
    <lineage>
        <taxon>Eukaryota</taxon>
        <taxon>Metazoa</taxon>
        <taxon>Ecdysozoa</taxon>
        <taxon>Nematoda</taxon>
        <taxon>Chromadorea</taxon>
        <taxon>Rhabditida</taxon>
        <taxon>Tylenchina</taxon>
        <taxon>Cephalobomorpha</taxon>
        <taxon>Cephaloboidea</taxon>
        <taxon>Cephalobidae</taxon>
        <taxon>Acrobeloides</taxon>
    </lineage>
</organism>
<dbReference type="GO" id="GO:0030867">
    <property type="term" value="C:rough endoplasmic reticulum membrane"/>
    <property type="evidence" value="ECO:0007669"/>
    <property type="project" value="UniProtKB-SubCell"/>
</dbReference>
<comment type="similarity">
    <text evidence="5">Belongs to the CCDC47 family.</text>
</comment>
<feature type="region of interest" description="Disordered" evidence="8">
    <location>
        <begin position="50"/>
        <end position="89"/>
    </location>
</feature>
<feature type="compositionally biased region" description="Basic and acidic residues" evidence="8">
    <location>
        <begin position="398"/>
        <end position="429"/>
    </location>
</feature>
<keyword evidence="1" id="KW-0812">Transmembrane</keyword>
<accession>A0A914CDD3</accession>
<evidence type="ECO:0000256" key="4">
    <source>
        <dbReference type="ARBA" id="ARBA00034697"/>
    </source>
</evidence>
<evidence type="ECO:0000313" key="11">
    <source>
        <dbReference type="WBParaSite" id="ACRNAN_Path_818.g3112.t1"/>
    </source>
</evidence>
<evidence type="ECO:0000256" key="3">
    <source>
        <dbReference type="ARBA" id="ARBA00023136"/>
    </source>
</evidence>
<dbReference type="AlphaFoldDB" id="A0A914CDD3"/>
<evidence type="ECO:0000256" key="5">
    <source>
        <dbReference type="ARBA" id="ARBA00034746"/>
    </source>
</evidence>
<feature type="compositionally biased region" description="Basic and acidic residues" evidence="8">
    <location>
        <begin position="372"/>
        <end position="385"/>
    </location>
</feature>
<keyword evidence="9" id="KW-0732">Signal</keyword>
<dbReference type="Pfam" id="PF07946">
    <property type="entry name" value="CCDC47"/>
    <property type="match status" value="1"/>
</dbReference>
<dbReference type="Proteomes" id="UP000887540">
    <property type="component" value="Unplaced"/>
</dbReference>
<evidence type="ECO:0000256" key="7">
    <source>
        <dbReference type="ARBA" id="ARBA00034902"/>
    </source>
</evidence>
<feature type="region of interest" description="Disordered" evidence="8">
    <location>
        <begin position="372"/>
        <end position="446"/>
    </location>
</feature>
<keyword evidence="2" id="KW-1133">Transmembrane helix</keyword>
<keyword evidence="10" id="KW-1185">Reference proteome</keyword>
<dbReference type="InterPro" id="IPR012879">
    <property type="entry name" value="CCDC47"/>
</dbReference>
<proteinExistence type="inferred from homology"/>
<evidence type="ECO:0000256" key="9">
    <source>
        <dbReference type="SAM" id="SignalP"/>
    </source>
</evidence>
<feature type="compositionally biased region" description="Acidic residues" evidence="8">
    <location>
        <begin position="63"/>
        <end position="73"/>
    </location>
</feature>
<dbReference type="GO" id="GO:0005509">
    <property type="term" value="F:calcium ion binding"/>
    <property type="evidence" value="ECO:0007669"/>
    <property type="project" value="InterPro"/>
</dbReference>
<protein>
    <recommendedName>
        <fullName evidence="6">PAT complex subunit CCDC47</fullName>
    </recommendedName>
    <alternativeName>
        <fullName evidence="7">Coiled-coil domain-containing protein 47</fullName>
    </alternativeName>
</protein>
<sequence length="446" mass="51675">MKYMILVLLFIALFGISKAGLTDNEFAEFEVADEETQKKAIVDEPIQEVEEPRKLPTKPKVIDEEEFPEEEFENFDRKSTQEESSTGSKPLEIKPLTFADIPSHFRSNWSSYQVEALALVLISIYILNYVYGKMRNHGIANKWFSDNLPLLQRNFFVAGDDGTSTELEGGHLIKDTDCSAQVWCSGRVGCQGMLTQIKLIKRQDLLGVIMQLFKPKSDRVIHKIDLDNNEMDSFVMILGQKKSVIKAYKDLADLNTYTTERRNMDKFGLPSNFGLYAEIAESISSLLDPTTVQFLSKYEKYIDYIHISDQYSGAKLQEGETYTRLPETTPTLIFSFILYEDTSEEINAALLNFVFYLLEKIRRYRLSKEGKNKADKKRQSVEETFLKTTHLQRQEAAQARREEKAKTEKQRMLEEEDPEKQRALEDKIRKKEAKMRQPKMKQLKIK</sequence>